<gene>
    <name evidence="2" type="ORF">E7Z74_06525</name>
</gene>
<feature type="transmembrane region" description="Helical" evidence="1">
    <location>
        <begin position="37"/>
        <end position="61"/>
    </location>
</feature>
<dbReference type="PANTHER" id="PTHR36840">
    <property type="entry name" value="BLL5714 PROTEIN"/>
    <property type="match status" value="1"/>
</dbReference>
<organism evidence="2 3">
    <name type="scientific">Methanobrevibacter millerae</name>
    <dbReference type="NCBI Taxonomy" id="230361"/>
    <lineage>
        <taxon>Archaea</taxon>
        <taxon>Methanobacteriati</taxon>
        <taxon>Methanobacteriota</taxon>
        <taxon>Methanomada group</taxon>
        <taxon>Methanobacteria</taxon>
        <taxon>Methanobacteriales</taxon>
        <taxon>Methanobacteriaceae</taxon>
        <taxon>Methanobrevibacter</taxon>
    </lineage>
</organism>
<evidence type="ECO:0000313" key="3">
    <source>
        <dbReference type="Proteomes" id="UP000713479"/>
    </source>
</evidence>
<accession>A0A8T3VHD2</accession>
<keyword evidence="1" id="KW-0472">Membrane</keyword>
<reference evidence="2" key="1">
    <citation type="submission" date="2019-04" db="EMBL/GenBank/DDBJ databases">
        <title>Evolution of Biomass-Degrading Anaerobic Consortia Revealed by Metagenomics.</title>
        <authorList>
            <person name="Peng X."/>
        </authorList>
    </citation>
    <scope>NUCLEOTIDE SEQUENCE</scope>
    <source>
        <strain evidence="2">SIG13</strain>
    </source>
</reference>
<dbReference type="Proteomes" id="UP000713479">
    <property type="component" value="Unassembled WGS sequence"/>
</dbReference>
<feature type="transmembrane region" description="Helical" evidence="1">
    <location>
        <begin position="73"/>
        <end position="94"/>
    </location>
</feature>
<feature type="transmembrane region" description="Helical" evidence="1">
    <location>
        <begin position="162"/>
        <end position="180"/>
    </location>
</feature>
<feature type="transmembrane region" description="Helical" evidence="1">
    <location>
        <begin position="323"/>
        <end position="341"/>
    </location>
</feature>
<name>A0A8T3VHD2_9EURY</name>
<feature type="transmembrane region" description="Helical" evidence="1">
    <location>
        <begin position="12"/>
        <end position="31"/>
    </location>
</feature>
<feature type="transmembrane region" description="Helical" evidence="1">
    <location>
        <begin position="100"/>
        <end position="121"/>
    </location>
</feature>
<dbReference type="AlphaFoldDB" id="A0A8T3VHD2"/>
<evidence type="ECO:0000313" key="2">
    <source>
        <dbReference type="EMBL" id="MBE6510904.1"/>
    </source>
</evidence>
<feature type="transmembrane region" description="Helical" evidence="1">
    <location>
        <begin position="263"/>
        <end position="281"/>
    </location>
</feature>
<keyword evidence="1" id="KW-0812">Transmembrane</keyword>
<feature type="transmembrane region" description="Helical" evidence="1">
    <location>
        <begin position="133"/>
        <end position="156"/>
    </location>
</feature>
<feature type="transmembrane region" description="Helical" evidence="1">
    <location>
        <begin position="347"/>
        <end position="363"/>
    </location>
</feature>
<dbReference type="EMBL" id="SUTF01000007">
    <property type="protein sequence ID" value="MBE6510904.1"/>
    <property type="molecule type" value="Genomic_DNA"/>
</dbReference>
<feature type="transmembrane region" description="Helical" evidence="1">
    <location>
        <begin position="223"/>
        <end position="242"/>
    </location>
</feature>
<proteinExistence type="predicted"/>
<evidence type="ECO:0000256" key="1">
    <source>
        <dbReference type="SAM" id="Phobius"/>
    </source>
</evidence>
<dbReference type="PANTHER" id="PTHR36840:SF1">
    <property type="entry name" value="BLL5714 PROTEIN"/>
    <property type="match status" value="1"/>
</dbReference>
<sequence length="366" mass="41695">MVEIFKKEVKLIELFYDLIFVYAISRLTSLINEPAGHIIPFGNLFVYLITSFVILQAWLYFTNYVNRYGEWKGYEYVLACINMIAVIFMANTISTNMEQMLLPFNISMLIMLLTVVGLYSVRAYEEKSLAGAAGNSITILSIVCTIYAIAIFLTFAGYHDTAIWVDVVAVLCGAFLPFFIRGKFNKNIINFPHLVERFELLTIITFGEAIVGMTHFFDVNNLTMIPILVFLVVITMFGCYVVQIHELMNHFRQERSLRLMFSHYFIIISINLMTVAFELLHSGHVDPLFNAVLLIVSLIVFYMSIMANKEYYADGVILSKREVMMMVFFVVVGSSIILLFLNDIHAFLLGTLVITAGNLAVLLKKI</sequence>
<protein>
    <submittedName>
        <fullName evidence="2">Low temperature requirement protein A</fullName>
    </submittedName>
</protein>
<feature type="transmembrane region" description="Helical" evidence="1">
    <location>
        <begin position="287"/>
        <end position="303"/>
    </location>
</feature>
<dbReference type="InterPro" id="IPR010640">
    <property type="entry name" value="Low_temperature_requirement_A"/>
</dbReference>
<comment type="caution">
    <text evidence="2">The sequence shown here is derived from an EMBL/GenBank/DDBJ whole genome shotgun (WGS) entry which is preliminary data.</text>
</comment>
<dbReference type="Pfam" id="PF06772">
    <property type="entry name" value="LtrA"/>
    <property type="match status" value="1"/>
</dbReference>
<keyword evidence="1" id="KW-1133">Transmembrane helix</keyword>